<dbReference type="SMART" id="SM00220">
    <property type="entry name" value="S_TKc"/>
    <property type="match status" value="1"/>
</dbReference>
<dbReference type="Proteomes" id="UP001143981">
    <property type="component" value="Unassembled WGS sequence"/>
</dbReference>
<feature type="domain" description="Protein kinase" evidence="3">
    <location>
        <begin position="1"/>
        <end position="257"/>
    </location>
</feature>
<dbReference type="SUPFAM" id="SSF56112">
    <property type="entry name" value="Protein kinase-like (PK-like)"/>
    <property type="match status" value="1"/>
</dbReference>
<dbReference type="OrthoDB" id="40902at2759"/>
<name>A0A9W7Y8J1_9FUNG</name>
<gene>
    <name evidence="4" type="primary">cmk1</name>
    <name evidence="4" type="ORF">LPJ61_004472</name>
</gene>
<evidence type="ECO:0000313" key="5">
    <source>
        <dbReference type="Proteomes" id="UP001143981"/>
    </source>
</evidence>
<dbReference type="PANTHER" id="PTHR24347">
    <property type="entry name" value="SERINE/THREONINE-PROTEIN KINASE"/>
    <property type="match status" value="1"/>
</dbReference>
<dbReference type="InterPro" id="IPR008271">
    <property type="entry name" value="Ser/Thr_kinase_AS"/>
</dbReference>
<evidence type="ECO:0000313" key="4">
    <source>
        <dbReference type="EMBL" id="KAJ1727633.1"/>
    </source>
</evidence>
<accession>A0A9W7Y8J1</accession>
<evidence type="ECO:0000256" key="1">
    <source>
        <dbReference type="ARBA" id="ARBA00022741"/>
    </source>
</evidence>
<keyword evidence="4" id="KW-0808">Transferase</keyword>
<evidence type="ECO:0000259" key="3">
    <source>
        <dbReference type="PROSITE" id="PS50011"/>
    </source>
</evidence>
<feature type="non-terminal residue" evidence="4">
    <location>
        <position position="305"/>
    </location>
</feature>
<dbReference type="FunFam" id="1.10.510.10:FF:000571">
    <property type="entry name" value="Maternal embryonic leucine zipper kinase"/>
    <property type="match status" value="1"/>
</dbReference>
<dbReference type="GO" id="GO:0004683">
    <property type="term" value="F:calcium/calmodulin-dependent protein kinase activity"/>
    <property type="evidence" value="ECO:0007669"/>
    <property type="project" value="UniProtKB-EC"/>
</dbReference>
<keyword evidence="5" id="KW-1185">Reference proteome</keyword>
<dbReference type="Gene3D" id="1.10.510.10">
    <property type="entry name" value="Transferase(Phosphotransferase) domain 1"/>
    <property type="match status" value="1"/>
</dbReference>
<keyword evidence="1" id="KW-0547">Nucleotide-binding</keyword>
<dbReference type="InterPro" id="IPR011009">
    <property type="entry name" value="Kinase-like_dom_sf"/>
</dbReference>
<evidence type="ECO:0000256" key="2">
    <source>
        <dbReference type="ARBA" id="ARBA00022840"/>
    </source>
</evidence>
<proteinExistence type="predicted"/>
<keyword evidence="2" id="KW-0067">ATP-binding</keyword>
<dbReference type="AlphaFoldDB" id="A0A9W7Y8J1"/>
<dbReference type="EC" id="2.7.11.17" evidence="4"/>
<dbReference type="EMBL" id="JANBOI010001032">
    <property type="protein sequence ID" value="KAJ1727633.1"/>
    <property type="molecule type" value="Genomic_DNA"/>
</dbReference>
<protein>
    <submittedName>
        <fullName evidence="4">Calcium/calmodulin-dependent protein kinase type I</fullName>
        <ecNumber evidence="4">2.7.11.17</ecNumber>
    </submittedName>
</protein>
<keyword evidence="4" id="KW-0418">Kinase</keyword>
<dbReference type="PROSITE" id="PS00108">
    <property type="entry name" value="PROTEIN_KINASE_ST"/>
    <property type="match status" value="1"/>
</dbReference>
<comment type="caution">
    <text evidence="4">The sequence shown here is derived from an EMBL/GenBank/DDBJ whole genome shotgun (WGS) entry which is preliminary data.</text>
</comment>
<dbReference type="PROSITE" id="PS50011">
    <property type="entry name" value="PROTEIN_KINASE_DOM"/>
    <property type="match status" value="1"/>
</dbReference>
<dbReference type="CDD" id="cd05117">
    <property type="entry name" value="STKc_CAMK"/>
    <property type="match status" value="1"/>
</dbReference>
<sequence length="305" mass="33666">MAGTYAEVKEMIHIGTGKRFAGKVINRERMGNGSNLVQNEIHILKKLSRKHPNLLTLVDYFSTPRNTYLITELCEGGELFEYIHRRLSLGEAEASHIVRQTVEGVAFLHAHGIMHRDLKTENCLVRTDASGAPTSVVIADFGMAHLVPEGNSRVVTNVCGTPGYMAPEMIQRAGHGKPVDMWAVGVMTYFMLSGMNPFQRQNRSAEFRAIVSGCYEFAPAHRWAGVSRTARDFIASLLVVDPAHRLTAKEALQHPWLRDCKTDTSRLSLGQMDANSQILDIHCQLPANEDDSLDMASGNSSSSSS</sequence>
<organism evidence="4 5">
    <name type="scientific">Coemansia biformis</name>
    <dbReference type="NCBI Taxonomy" id="1286918"/>
    <lineage>
        <taxon>Eukaryota</taxon>
        <taxon>Fungi</taxon>
        <taxon>Fungi incertae sedis</taxon>
        <taxon>Zoopagomycota</taxon>
        <taxon>Kickxellomycotina</taxon>
        <taxon>Kickxellomycetes</taxon>
        <taxon>Kickxellales</taxon>
        <taxon>Kickxellaceae</taxon>
        <taxon>Coemansia</taxon>
    </lineage>
</organism>
<reference evidence="4" key="1">
    <citation type="submission" date="2022-07" db="EMBL/GenBank/DDBJ databases">
        <title>Phylogenomic reconstructions and comparative analyses of Kickxellomycotina fungi.</title>
        <authorList>
            <person name="Reynolds N.K."/>
            <person name="Stajich J.E."/>
            <person name="Barry K."/>
            <person name="Grigoriev I.V."/>
            <person name="Crous P."/>
            <person name="Smith M.E."/>
        </authorList>
    </citation>
    <scope>NUCLEOTIDE SEQUENCE</scope>
    <source>
        <strain evidence="4">BCRC 34381</strain>
    </source>
</reference>
<dbReference type="InterPro" id="IPR000719">
    <property type="entry name" value="Prot_kinase_dom"/>
</dbReference>
<dbReference type="Gene3D" id="3.30.200.20">
    <property type="entry name" value="Phosphorylase Kinase, domain 1"/>
    <property type="match status" value="1"/>
</dbReference>
<dbReference type="Pfam" id="PF00069">
    <property type="entry name" value="Pkinase"/>
    <property type="match status" value="1"/>
</dbReference>
<dbReference type="GO" id="GO:0005524">
    <property type="term" value="F:ATP binding"/>
    <property type="evidence" value="ECO:0007669"/>
    <property type="project" value="UniProtKB-KW"/>
</dbReference>